<evidence type="ECO:0000313" key="4">
    <source>
        <dbReference type="Proteomes" id="UP001153365"/>
    </source>
</evidence>
<evidence type="ECO:0000256" key="1">
    <source>
        <dbReference type="ARBA" id="ARBA00022603"/>
    </source>
</evidence>
<reference evidence="3" key="1">
    <citation type="submission" date="2022-06" db="EMBL/GenBank/DDBJ databases">
        <authorList>
            <consortium name="SYNGENTA / RWTH Aachen University"/>
        </authorList>
    </citation>
    <scope>NUCLEOTIDE SEQUENCE</scope>
</reference>
<dbReference type="EMBL" id="CALTRL010003525">
    <property type="protein sequence ID" value="CAH7681345.1"/>
    <property type="molecule type" value="Genomic_DNA"/>
</dbReference>
<dbReference type="PANTHER" id="PTHR13393">
    <property type="entry name" value="SAM-DEPENDENT METHYLTRANSFERASE"/>
    <property type="match status" value="1"/>
</dbReference>
<dbReference type="GO" id="GO:0005634">
    <property type="term" value="C:nucleus"/>
    <property type="evidence" value="ECO:0007669"/>
    <property type="project" value="TreeGrafter"/>
</dbReference>
<dbReference type="Proteomes" id="UP001153365">
    <property type="component" value="Unassembled WGS sequence"/>
</dbReference>
<protein>
    <recommendedName>
        <fullName evidence="5">U6 small nuclear RNA (adenine-(43)-N(6))-methyltransferase</fullName>
    </recommendedName>
</protein>
<evidence type="ECO:0000256" key="2">
    <source>
        <dbReference type="ARBA" id="ARBA00022679"/>
    </source>
</evidence>
<dbReference type="SUPFAM" id="SSF53335">
    <property type="entry name" value="S-adenosyl-L-methionine-dependent methyltransferases"/>
    <property type="match status" value="1"/>
</dbReference>
<dbReference type="Gene3D" id="3.40.50.150">
    <property type="entry name" value="Vaccinia Virus protein VP39"/>
    <property type="match status" value="1"/>
</dbReference>
<keyword evidence="1" id="KW-0489">Methyltransferase</keyword>
<dbReference type="GO" id="GO:0008168">
    <property type="term" value="F:methyltransferase activity"/>
    <property type="evidence" value="ECO:0007669"/>
    <property type="project" value="UniProtKB-KW"/>
</dbReference>
<evidence type="ECO:0008006" key="5">
    <source>
        <dbReference type="Google" id="ProtNLM"/>
    </source>
</evidence>
<comment type="caution">
    <text evidence="3">The sequence shown here is derived from an EMBL/GenBank/DDBJ whole genome shotgun (WGS) entry which is preliminary data.</text>
</comment>
<organism evidence="3 4">
    <name type="scientific">Phakopsora pachyrhizi</name>
    <name type="common">Asian soybean rust disease fungus</name>
    <dbReference type="NCBI Taxonomy" id="170000"/>
    <lineage>
        <taxon>Eukaryota</taxon>
        <taxon>Fungi</taxon>
        <taxon>Dikarya</taxon>
        <taxon>Basidiomycota</taxon>
        <taxon>Pucciniomycotina</taxon>
        <taxon>Pucciniomycetes</taxon>
        <taxon>Pucciniales</taxon>
        <taxon>Phakopsoraceae</taxon>
        <taxon>Phakopsora</taxon>
    </lineage>
</organism>
<dbReference type="InterPro" id="IPR029063">
    <property type="entry name" value="SAM-dependent_MTases_sf"/>
</dbReference>
<gene>
    <name evidence="3" type="ORF">PPACK8108_LOCUS13928</name>
</gene>
<keyword evidence="2" id="KW-0808">Transferase</keyword>
<dbReference type="Pfam" id="PF05971">
    <property type="entry name" value="Methyltransf_10"/>
    <property type="match status" value="1"/>
</dbReference>
<accession>A0AAV0B496</accession>
<proteinExistence type="predicted"/>
<sequence>MNPKNIYQIQPPDFLKLSNFSPSLKPFLLPSPNQKSGFTIDFKDPEAVRQLTCALAKKDFNLKLSLPQDRLCPTIPGRLDYCLWIVDILEVANQTTGSDQVEVWGIDIGTGSSAIYVLLLSRLLVRSKFLATEVDEKSYKSAQSNVELNNLSSSITIIRSDPSSSSSILPKQAIQTRVSPDVPSFTICNPPFYESESEILELSEKRDGEPSGVCTGAVVEMVTEGGEREFITRMIRESVELKLNIRWFTSLCGKYSTLSEIVKVFKSLNGENYAINELVQGQTRRWAFAWSWQDYRLPDGVSRSLSSDGPRLKSYRQLLPLPNRLTYHLPPSMLHQLDEEGLIQKVSETLRETPGLTVKAEDYRESQKTSLSGADFVIFGWDIGASSCSWTRRERRIIKSKSIEDEKTKGELKGDKSPLIKPRLILSVRFCLVRDNSKTRDEQKVSNKVKCTIDDGQRDESFSKKRLRIGSSDEMRIEIDWIKGFDRKSFESFWNYSLKKIIL</sequence>
<dbReference type="InterPro" id="IPR010286">
    <property type="entry name" value="METTL16/RlmF"/>
</dbReference>
<dbReference type="AlphaFoldDB" id="A0AAV0B496"/>
<evidence type="ECO:0000313" key="3">
    <source>
        <dbReference type="EMBL" id="CAH7681345.1"/>
    </source>
</evidence>
<name>A0AAV0B496_PHAPC</name>
<dbReference type="GO" id="GO:0070475">
    <property type="term" value="P:rRNA base methylation"/>
    <property type="evidence" value="ECO:0007669"/>
    <property type="project" value="TreeGrafter"/>
</dbReference>
<dbReference type="PANTHER" id="PTHR13393:SF0">
    <property type="entry name" value="RNA N6-ADENOSINE-METHYLTRANSFERASE METTL16"/>
    <property type="match status" value="1"/>
</dbReference>
<keyword evidence="4" id="KW-1185">Reference proteome</keyword>